<evidence type="ECO:0000256" key="4">
    <source>
        <dbReference type="ARBA" id="ARBA00017497"/>
    </source>
</evidence>
<comment type="catalytic activity">
    <reaction evidence="1 8">
        <text>[phosphatase 2A protein]-C-terminal L-leucine + S-adenosyl-L-methionine = [phosphatase 2A protein]-C-terminal L-leucine methyl ester + S-adenosyl-L-homocysteine</text>
        <dbReference type="Rhea" id="RHEA:48544"/>
        <dbReference type="Rhea" id="RHEA-COMP:12134"/>
        <dbReference type="Rhea" id="RHEA-COMP:12135"/>
        <dbReference type="ChEBI" id="CHEBI:57856"/>
        <dbReference type="ChEBI" id="CHEBI:59789"/>
        <dbReference type="ChEBI" id="CHEBI:90516"/>
        <dbReference type="ChEBI" id="CHEBI:90517"/>
        <dbReference type="EC" id="2.1.1.233"/>
    </reaction>
</comment>
<evidence type="ECO:0000256" key="3">
    <source>
        <dbReference type="ARBA" id="ARBA00012834"/>
    </source>
</evidence>
<gene>
    <name evidence="10" type="ORF">CcCBS67573_g07994</name>
</gene>
<keyword evidence="5 8" id="KW-0489">Methyltransferase</keyword>
<feature type="binding site" evidence="9">
    <location>
        <position position="84"/>
    </location>
    <ligand>
        <name>S-adenosyl-L-methionine</name>
        <dbReference type="ChEBI" id="CHEBI:59789"/>
    </ligand>
</feature>
<comment type="caution">
    <text evidence="10">The sequence shown here is derived from an EMBL/GenBank/DDBJ whole genome shotgun (WGS) entry which is preliminary data.</text>
</comment>
<evidence type="ECO:0000313" key="10">
    <source>
        <dbReference type="EMBL" id="TPX65895.1"/>
    </source>
</evidence>
<organism evidence="10 11">
    <name type="scientific">Chytriomyces confervae</name>
    <dbReference type="NCBI Taxonomy" id="246404"/>
    <lineage>
        <taxon>Eukaryota</taxon>
        <taxon>Fungi</taxon>
        <taxon>Fungi incertae sedis</taxon>
        <taxon>Chytridiomycota</taxon>
        <taxon>Chytridiomycota incertae sedis</taxon>
        <taxon>Chytridiomycetes</taxon>
        <taxon>Chytridiales</taxon>
        <taxon>Chytriomycetaceae</taxon>
        <taxon>Chytriomyces</taxon>
    </lineage>
</organism>
<accession>A0A507ERE2</accession>
<dbReference type="PANTHER" id="PTHR13600:SF21">
    <property type="entry name" value="LEUCINE CARBOXYL METHYLTRANSFERASE 1"/>
    <property type="match status" value="1"/>
</dbReference>
<evidence type="ECO:0000313" key="11">
    <source>
        <dbReference type="Proteomes" id="UP000320333"/>
    </source>
</evidence>
<feature type="binding site" evidence="9">
    <location>
        <position position="181"/>
    </location>
    <ligand>
        <name>S-adenosyl-L-methionine</name>
        <dbReference type="ChEBI" id="CHEBI:59789"/>
    </ligand>
</feature>
<evidence type="ECO:0000256" key="5">
    <source>
        <dbReference type="ARBA" id="ARBA00022603"/>
    </source>
</evidence>
<reference evidence="10 11" key="1">
    <citation type="journal article" date="2019" name="Sci. Rep.">
        <title>Comparative genomics of chytrid fungi reveal insights into the obligate biotrophic and pathogenic lifestyle of Synchytrium endobioticum.</title>
        <authorList>
            <person name="van de Vossenberg B.T.L.H."/>
            <person name="Warris S."/>
            <person name="Nguyen H.D.T."/>
            <person name="van Gent-Pelzer M.P.E."/>
            <person name="Joly D.L."/>
            <person name="van de Geest H.C."/>
            <person name="Bonants P.J.M."/>
            <person name="Smith D.S."/>
            <person name="Levesque C.A."/>
            <person name="van der Lee T.A.J."/>
        </authorList>
    </citation>
    <scope>NUCLEOTIDE SEQUENCE [LARGE SCALE GENOMIC DNA]</scope>
    <source>
        <strain evidence="10 11">CBS 675.73</strain>
    </source>
</reference>
<dbReference type="InterPro" id="IPR007213">
    <property type="entry name" value="Ppm1/Ppm2/Tcmp"/>
</dbReference>
<evidence type="ECO:0000256" key="2">
    <source>
        <dbReference type="ARBA" id="ARBA00010703"/>
    </source>
</evidence>
<dbReference type="InterPro" id="IPR029063">
    <property type="entry name" value="SAM-dependent_MTases_sf"/>
</dbReference>
<feature type="binding site" evidence="9">
    <location>
        <begin position="153"/>
        <end position="154"/>
    </location>
    <ligand>
        <name>S-adenosyl-L-methionine</name>
        <dbReference type="ChEBI" id="CHEBI:59789"/>
    </ligand>
</feature>
<evidence type="ECO:0000256" key="7">
    <source>
        <dbReference type="ARBA" id="ARBA00022691"/>
    </source>
</evidence>
<feature type="binding site" evidence="9">
    <location>
        <position position="56"/>
    </location>
    <ligand>
        <name>S-adenosyl-L-methionine</name>
        <dbReference type="ChEBI" id="CHEBI:59789"/>
    </ligand>
</feature>
<proteinExistence type="inferred from homology"/>
<protein>
    <recommendedName>
        <fullName evidence="4 8">Leucine carboxyl methyltransferase 1</fullName>
        <ecNumber evidence="3 8">2.1.1.233</ecNumber>
    </recommendedName>
</protein>
<dbReference type="EC" id="2.1.1.233" evidence="3 8"/>
<comment type="similarity">
    <text evidence="2 8">Belongs to the methyltransferase superfamily. LCMT family.</text>
</comment>
<sequence>MASDKVTVQGTNVDATVARLSAINLGYFKDPFTTAFVKMRSAQRKPPIINRGTYTRFSAIQKLVTSFLRSSPNPALDRQIICLGAGFDTRFFMLKVENIQPKLHIDIDFPEVTSRKAQIIKKNKEMAGLLGNHVLAAGGSEIHGDEYCLLSGDLTQWNSEIVPKLMNVGFDPSVPTLILAELVYVYMPPEFVQDILVWSVSAVTSSVMINYDLINPHDSFGKMMMDNLKMRKIMLPGLLAYPSLECQKKRFFDSGYVLNATAVTMLDQYEIHTPLEERHRVSKVEMFDEVEEWQLMASHYCIAWACQSRDSLPQDWMSKLSL</sequence>
<dbReference type="PANTHER" id="PTHR13600">
    <property type="entry name" value="LEUCINE CARBOXYL METHYLTRANSFERASE"/>
    <property type="match status" value="1"/>
</dbReference>
<dbReference type="EMBL" id="QEAP01000466">
    <property type="protein sequence ID" value="TPX65895.1"/>
    <property type="molecule type" value="Genomic_DNA"/>
</dbReference>
<dbReference type="InterPro" id="IPR016651">
    <property type="entry name" value="LCMT1"/>
</dbReference>
<keyword evidence="11" id="KW-1185">Reference proteome</keyword>
<keyword evidence="6 8" id="KW-0808">Transferase</keyword>
<comment type="function">
    <text evidence="8">Methylates the carboxyl group of the C-terminal leucine residue of protein phosphatase 2A catalytic subunits to form alpha-leucine ester residues.</text>
</comment>
<keyword evidence="7 8" id="KW-0949">S-adenosyl-L-methionine</keyword>
<dbReference type="SUPFAM" id="SSF53335">
    <property type="entry name" value="S-adenosyl-L-methionine-dependent methyltransferases"/>
    <property type="match status" value="1"/>
</dbReference>
<name>A0A507ERE2_9FUNG</name>
<evidence type="ECO:0000256" key="1">
    <source>
        <dbReference type="ARBA" id="ARBA00000724"/>
    </source>
</evidence>
<dbReference type="AlphaFoldDB" id="A0A507ERE2"/>
<dbReference type="OrthoDB" id="203237at2759"/>
<evidence type="ECO:0000256" key="9">
    <source>
        <dbReference type="PIRSR" id="PIRSR016305-1"/>
    </source>
</evidence>
<dbReference type="Gene3D" id="3.40.50.150">
    <property type="entry name" value="Vaccinia Virus protein VP39"/>
    <property type="match status" value="1"/>
</dbReference>
<dbReference type="STRING" id="246404.A0A507ERE2"/>
<evidence type="ECO:0000256" key="8">
    <source>
        <dbReference type="PIRNR" id="PIRNR016305"/>
    </source>
</evidence>
<dbReference type="PIRSF" id="PIRSF016305">
    <property type="entry name" value="LCM_mtfrase"/>
    <property type="match status" value="1"/>
</dbReference>
<dbReference type="Proteomes" id="UP000320333">
    <property type="component" value="Unassembled WGS sequence"/>
</dbReference>
<dbReference type="GO" id="GO:0018423">
    <property type="term" value="F:protein C-terminal leucine carboxyl O-methyltransferase activity"/>
    <property type="evidence" value="ECO:0007669"/>
    <property type="project" value="UniProtKB-EC"/>
</dbReference>
<evidence type="ECO:0000256" key="6">
    <source>
        <dbReference type="ARBA" id="ARBA00022679"/>
    </source>
</evidence>
<dbReference type="Pfam" id="PF04072">
    <property type="entry name" value="LCM"/>
    <property type="match status" value="1"/>
</dbReference>
<dbReference type="GO" id="GO:0032259">
    <property type="term" value="P:methylation"/>
    <property type="evidence" value="ECO:0007669"/>
    <property type="project" value="UniProtKB-KW"/>
</dbReference>